<feature type="region of interest" description="Disordered" evidence="7">
    <location>
        <begin position="234"/>
        <end position="257"/>
    </location>
</feature>
<keyword evidence="4" id="KW-0238">DNA-binding</keyword>
<keyword evidence="2" id="KW-0862">Zinc</keyword>
<dbReference type="InterPro" id="IPR021858">
    <property type="entry name" value="Fun_TF"/>
</dbReference>
<reference evidence="8 9" key="1">
    <citation type="submission" date="2024-01" db="EMBL/GenBank/DDBJ databases">
        <authorList>
            <person name="Allen C."/>
            <person name="Tagirdzhanova G."/>
        </authorList>
    </citation>
    <scope>NUCLEOTIDE SEQUENCE [LARGE SCALE GENOMIC DNA]</scope>
    <source>
        <strain evidence="8 9">CBS 119000</strain>
    </source>
</reference>
<evidence type="ECO:0000313" key="9">
    <source>
        <dbReference type="Proteomes" id="UP001642502"/>
    </source>
</evidence>
<dbReference type="PANTHER" id="PTHR37534">
    <property type="entry name" value="TRANSCRIPTIONAL ACTIVATOR PROTEIN UGA3"/>
    <property type="match status" value="1"/>
</dbReference>
<evidence type="ECO:0000256" key="4">
    <source>
        <dbReference type="ARBA" id="ARBA00023125"/>
    </source>
</evidence>
<keyword evidence="9" id="KW-1185">Reference proteome</keyword>
<comment type="caution">
    <text evidence="8">The sequence shown here is derived from an EMBL/GenBank/DDBJ whole genome shotgun (WGS) entry which is preliminary data.</text>
</comment>
<evidence type="ECO:0000256" key="7">
    <source>
        <dbReference type="SAM" id="MobiDB-lite"/>
    </source>
</evidence>
<comment type="subcellular location">
    <subcellularLocation>
        <location evidence="1">Nucleus</location>
    </subcellularLocation>
</comment>
<name>A0ABP0DCL4_9PEZI</name>
<dbReference type="Pfam" id="PF11951">
    <property type="entry name" value="Fungal_trans_2"/>
    <property type="match status" value="1"/>
</dbReference>
<sequence>MGLPRVSSGSVSDGSKAPELKAGSATGKFEGLIKNNSERDYLNSPDEVLFMQVFVDEVGIWMDSLDRDEHFSRIIPFIALKSPMILDAILACGVKHLTLVNKAYKDNEALFYYNTATTQLLRSLQNPDRDIVECATTAVVLNVYEIMSEKPNNRMSHIAGARALIRECGWNAQSKGIGAACFWLNIGMEVLNCLAFNFATAWKPEDWGVDTSFADLPDESCRALHKEKRSSLGCQQADTEGGHQQSSATKKGSTPVASSSEDEKVWVHRIFYIVAKVVNFRATLTSALQSPPKDEQICRQDLFEKWKRLRRLCAIWNRDCPRSMRPYSYLFPGEDSSKSLFPSIWLVKRTATIGRLFYHTAMILLHQINPDEPRDSTANQTAQCHHAHQVCGIVAHTKDRGTVTVAIRSLAIAAHVLRDQREQHEVVSLFEKIAAETGWRIERICTELKQVWGRESKDTTGKSIPTIGAKRGSISTSTVLPALLDLPPPTSMLKHDLCHANEGALPLFAESSPDFSNTSGHLLRRTSAGLGREDYFYRQHPHQLQAAASAVLGTGTMALVEPISSSSDHSSPTLEPFVPHRLSHMVNPLMHADFSLPDHPYKAFYKPPNESPFSHPQLH</sequence>
<evidence type="ECO:0008006" key="10">
    <source>
        <dbReference type="Google" id="ProtNLM"/>
    </source>
</evidence>
<evidence type="ECO:0000256" key="3">
    <source>
        <dbReference type="ARBA" id="ARBA00023015"/>
    </source>
</evidence>
<organism evidence="8 9">
    <name type="scientific">Sporothrix epigloea</name>
    <dbReference type="NCBI Taxonomy" id="1892477"/>
    <lineage>
        <taxon>Eukaryota</taxon>
        <taxon>Fungi</taxon>
        <taxon>Dikarya</taxon>
        <taxon>Ascomycota</taxon>
        <taxon>Pezizomycotina</taxon>
        <taxon>Sordariomycetes</taxon>
        <taxon>Sordariomycetidae</taxon>
        <taxon>Ophiostomatales</taxon>
        <taxon>Ophiostomataceae</taxon>
        <taxon>Sporothrix</taxon>
    </lineage>
</organism>
<proteinExistence type="predicted"/>
<gene>
    <name evidence="8" type="ORF">SEPCBS119000_001096</name>
</gene>
<evidence type="ECO:0000313" key="8">
    <source>
        <dbReference type="EMBL" id="CAK7264631.1"/>
    </source>
</evidence>
<dbReference type="PANTHER" id="PTHR37534:SF40">
    <property type="entry name" value="ZN(2)-C6 FUNGAL-TYPE DOMAIN-CONTAINING PROTEIN"/>
    <property type="match status" value="1"/>
</dbReference>
<feature type="region of interest" description="Disordered" evidence="7">
    <location>
        <begin position="1"/>
        <end position="22"/>
    </location>
</feature>
<keyword evidence="3" id="KW-0805">Transcription regulation</keyword>
<evidence type="ECO:0000256" key="6">
    <source>
        <dbReference type="ARBA" id="ARBA00023242"/>
    </source>
</evidence>
<keyword evidence="5" id="KW-0804">Transcription</keyword>
<evidence type="ECO:0000256" key="5">
    <source>
        <dbReference type="ARBA" id="ARBA00023163"/>
    </source>
</evidence>
<accession>A0ABP0DCL4</accession>
<protein>
    <recommendedName>
        <fullName evidence="10">C6 zinc finger domain containing protein</fullName>
    </recommendedName>
</protein>
<keyword evidence="6" id="KW-0539">Nucleus</keyword>
<dbReference type="EMBL" id="CAWUON010000007">
    <property type="protein sequence ID" value="CAK7264631.1"/>
    <property type="molecule type" value="Genomic_DNA"/>
</dbReference>
<evidence type="ECO:0000256" key="1">
    <source>
        <dbReference type="ARBA" id="ARBA00004123"/>
    </source>
</evidence>
<evidence type="ECO:0000256" key="2">
    <source>
        <dbReference type="ARBA" id="ARBA00022833"/>
    </source>
</evidence>
<dbReference type="Proteomes" id="UP001642502">
    <property type="component" value="Unassembled WGS sequence"/>
</dbReference>